<comment type="caution">
    <text evidence="3">The sequence shown here is derived from an EMBL/GenBank/DDBJ whole genome shotgun (WGS) entry which is preliminary data.</text>
</comment>
<comment type="cofactor">
    <cofactor evidence="2">
        <name>Ca(2+)</name>
        <dbReference type="ChEBI" id="CHEBI:29108"/>
    </cofactor>
</comment>
<name>A0A226E4J5_FOLCA</name>
<dbReference type="GO" id="GO:0017128">
    <property type="term" value="F:phospholipid scramblase activity"/>
    <property type="evidence" value="ECO:0007669"/>
    <property type="project" value="InterPro"/>
</dbReference>
<protein>
    <recommendedName>
        <fullName evidence="2">Phospholipid scramblase</fullName>
    </recommendedName>
</protein>
<dbReference type="InterPro" id="IPR025659">
    <property type="entry name" value="Tubby-like_C"/>
</dbReference>
<dbReference type="Proteomes" id="UP000198287">
    <property type="component" value="Unassembled WGS sequence"/>
</dbReference>
<keyword evidence="2" id="KW-0449">Lipoprotein</keyword>
<keyword evidence="2" id="KW-0564">Palmitate</keyword>
<comment type="similarity">
    <text evidence="1 2">Belongs to the phospholipid scramblase family.</text>
</comment>
<gene>
    <name evidence="3" type="ORF">Fcan01_12978</name>
</gene>
<reference evidence="3 4" key="1">
    <citation type="submission" date="2015-12" db="EMBL/GenBank/DDBJ databases">
        <title>The genome of Folsomia candida.</title>
        <authorList>
            <person name="Faddeeva A."/>
            <person name="Derks M.F."/>
            <person name="Anvar Y."/>
            <person name="Smit S."/>
            <person name="Van Straalen N."/>
            <person name="Roelofs D."/>
        </authorList>
    </citation>
    <scope>NUCLEOTIDE SEQUENCE [LARGE SCALE GENOMIC DNA]</scope>
    <source>
        <strain evidence="3 4">VU population</strain>
        <tissue evidence="3">Whole body</tissue>
    </source>
</reference>
<sequence length="237" mass="26682">MNKIQPLSFPNGSEPTPLGLESLVSLDTIFVKQKIELLEAIVGCETRNRYVIMNDQGEELFKAEEESDCCTRQCCGPLRPFELTIRDANDQDVITFSRPLACGLCCFPCCLQSIAVYAPLGQLAGTVEQEWTWWTPKFTVKNWDGVDIFKIVGPCCTLACFSDVEFQIFSSKMENDETISTDEIGRISKKWGGLAREMLTDADNFGISFPVDLDVRLKAVLLGALFLIDFMYFEHNQ</sequence>
<proteinExistence type="inferred from homology"/>
<dbReference type="GO" id="GO:0005886">
    <property type="term" value="C:plasma membrane"/>
    <property type="evidence" value="ECO:0007669"/>
    <property type="project" value="TreeGrafter"/>
</dbReference>
<comment type="function">
    <text evidence="2">May mediate accelerated ATP-independent bidirectional transbilayer migration of phospholipids upon binding calcium ions that results in a loss of phospholipid asymmetry in the plasma membrane.</text>
</comment>
<organism evidence="3 4">
    <name type="scientific">Folsomia candida</name>
    <name type="common">Springtail</name>
    <dbReference type="NCBI Taxonomy" id="158441"/>
    <lineage>
        <taxon>Eukaryota</taxon>
        <taxon>Metazoa</taxon>
        <taxon>Ecdysozoa</taxon>
        <taxon>Arthropoda</taxon>
        <taxon>Hexapoda</taxon>
        <taxon>Collembola</taxon>
        <taxon>Entomobryomorpha</taxon>
        <taxon>Isotomoidea</taxon>
        <taxon>Isotomidae</taxon>
        <taxon>Proisotominae</taxon>
        <taxon>Folsomia</taxon>
    </lineage>
</organism>
<dbReference type="OrthoDB" id="191150at2759"/>
<keyword evidence="4" id="KW-1185">Reference proteome</keyword>
<dbReference type="EMBL" id="LNIX01000007">
    <property type="protein sequence ID" value="OXA52349.1"/>
    <property type="molecule type" value="Genomic_DNA"/>
</dbReference>
<dbReference type="SUPFAM" id="SSF54518">
    <property type="entry name" value="Tubby C-terminal domain-like"/>
    <property type="match status" value="1"/>
</dbReference>
<dbReference type="Pfam" id="PF03803">
    <property type="entry name" value="Scramblase"/>
    <property type="match status" value="1"/>
</dbReference>
<keyword evidence="2" id="KW-0106">Calcium</keyword>
<evidence type="ECO:0000313" key="3">
    <source>
        <dbReference type="EMBL" id="OXA52349.1"/>
    </source>
</evidence>
<dbReference type="PANTHER" id="PTHR23248">
    <property type="entry name" value="PHOSPHOLIPID SCRAMBLASE-RELATED"/>
    <property type="match status" value="1"/>
</dbReference>
<dbReference type="OMA" id="TRNCWEA"/>
<evidence type="ECO:0000313" key="4">
    <source>
        <dbReference type="Proteomes" id="UP000198287"/>
    </source>
</evidence>
<dbReference type="AlphaFoldDB" id="A0A226E4J5"/>
<dbReference type="PANTHER" id="PTHR23248:SF9">
    <property type="entry name" value="PHOSPHOLIPID SCRAMBLASE"/>
    <property type="match status" value="1"/>
</dbReference>
<evidence type="ECO:0000256" key="1">
    <source>
        <dbReference type="ARBA" id="ARBA00005350"/>
    </source>
</evidence>
<evidence type="ECO:0000256" key="2">
    <source>
        <dbReference type="RuleBase" id="RU363116"/>
    </source>
</evidence>
<dbReference type="InterPro" id="IPR005552">
    <property type="entry name" value="Scramblase"/>
</dbReference>
<accession>A0A226E4J5</accession>